<dbReference type="PRINTS" id="PR00096">
    <property type="entry name" value="GATASE"/>
</dbReference>
<dbReference type="GO" id="GO:0005829">
    <property type="term" value="C:cytosol"/>
    <property type="evidence" value="ECO:0007669"/>
    <property type="project" value="TreeGrafter"/>
</dbReference>
<keyword evidence="1" id="KW-0315">Glutamine amidotransferase</keyword>
<proteinExistence type="predicted"/>
<dbReference type="GO" id="GO:0016740">
    <property type="term" value="F:transferase activity"/>
    <property type="evidence" value="ECO:0007669"/>
    <property type="project" value="UniProtKB-KW"/>
</dbReference>
<dbReference type="PANTHER" id="PTHR43235:SF1">
    <property type="entry name" value="GLUTAMINE AMIDOTRANSFERASE PB2B2.05-RELATED"/>
    <property type="match status" value="1"/>
</dbReference>
<dbReference type="GO" id="GO:0033969">
    <property type="term" value="F:gamma-glutamyl-gamma-aminobutyrate hydrolase activity"/>
    <property type="evidence" value="ECO:0007669"/>
    <property type="project" value="TreeGrafter"/>
</dbReference>
<protein>
    <submittedName>
        <fullName evidence="1">Putative glutamine amidotransferase</fullName>
    </submittedName>
</protein>
<sequence length="260" mass="27240">MSHTTIGTLAVVEVTSTRPGESDYHDYVTMLGSRAVQASQNAGWHVLRLSAHELGEQALLEATESADAIVIMGGEDVAPAFYGGPREYPAQGRHLESADRAQIAVVLRALDRGTPLLGICRGHQLINVALGGTLVQDLGDETIHKNLRVAAERTMRQHEVTIAAHSALGRGLGTGIRVQSAHHQALGRLGAGLVAVATAPDGLVEAVEHESAPITGVQWHPEDPGAPAGQFDAILESLAERAQVRARAEALTPVAGDVAA</sequence>
<dbReference type="PROSITE" id="PS51273">
    <property type="entry name" value="GATASE_TYPE_1"/>
    <property type="match status" value="1"/>
</dbReference>
<dbReference type="GO" id="GO:0006598">
    <property type="term" value="P:polyamine catabolic process"/>
    <property type="evidence" value="ECO:0007669"/>
    <property type="project" value="TreeGrafter"/>
</dbReference>
<keyword evidence="2" id="KW-1185">Reference proteome</keyword>
<dbReference type="AlphaFoldDB" id="A0A2M9BUN3"/>
<organism evidence="1 2">
    <name type="scientific">Compostimonas suwonensis</name>
    <dbReference type="NCBI Taxonomy" id="1048394"/>
    <lineage>
        <taxon>Bacteria</taxon>
        <taxon>Bacillati</taxon>
        <taxon>Actinomycetota</taxon>
        <taxon>Actinomycetes</taxon>
        <taxon>Micrococcales</taxon>
        <taxon>Microbacteriaceae</taxon>
        <taxon>Compostimonas</taxon>
    </lineage>
</organism>
<evidence type="ECO:0000313" key="1">
    <source>
        <dbReference type="EMBL" id="PJJ61612.1"/>
    </source>
</evidence>
<dbReference type="InterPro" id="IPR011697">
    <property type="entry name" value="Peptidase_C26"/>
</dbReference>
<dbReference type="RefSeq" id="WP_100345329.1">
    <property type="nucleotide sequence ID" value="NZ_PGFB01000004.1"/>
</dbReference>
<keyword evidence="1" id="KW-0808">Transferase</keyword>
<comment type="caution">
    <text evidence="1">The sequence shown here is derived from an EMBL/GenBank/DDBJ whole genome shotgun (WGS) entry which is preliminary data.</text>
</comment>
<dbReference type="EMBL" id="PGFB01000004">
    <property type="protein sequence ID" value="PJJ61612.1"/>
    <property type="molecule type" value="Genomic_DNA"/>
</dbReference>
<dbReference type="Gene3D" id="3.40.50.880">
    <property type="match status" value="1"/>
</dbReference>
<accession>A0A2M9BUN3</accession>
<name>A0A2M9BUN3_9MICO</name>
<evidence type="ECO:0000313" key="2">
    <source>
        <dbReference type="Proteomes" id="UP000230161"/>
    </source>
</evidence>
<dbReference type="Proteomes" id="UP000230161">
    <property type="component" value="Unassembled WGS sequence"/>
</dbReference>
<dbReference type="InterPro" id="IPR029062">
    <property type="entry name" value="Class_I_gatase-like"/>
</dbReference>
<reference evidence="1 2" key="1">
    <citation type="submission" date="2017-11" db="EMBL/GenBank/DDBJ databases">
        <title>Genomic Encyclopedia of Archaeal and Bacterial Type Strains, Phase II (KMG-II): From Individual Species to Whole Genera.</title>
        <authorList>
            <person name="Goeker M."/>
        </authorList>
    </citation>
    <scope>NUCLEOTIDE SEQUENCE [LARGE SCALE GENOMIC DNA]</scope>
    <source>
        <strain evidence="1 2">DSM 25625</strain>
    </source>
</reference>
<dbReference type="OrthoDB" id="9813383at2"/>
<dbReference type="InterPro" id="IPR044668">
    <property type="entry name" value="PuuD-like"/>
</dbReference>
<dbReference type="Pfam" id="PF07722">
    <property type="entry name" value="Peptidase_C26"/>
    <property type="match status" value="1"/>
</dbReference>
<gene>
    <name evidence="1" type="ORF">CLV54_2560</name>
</gene>
<dbReference type="PANTHER" id="PTHR43235">
    <property type="entry name" value="GLUTAMINE AMIDOTRANSFERASE PB2B2.05-RELATED"/>
    <property type="match status" value="1"/>
</dbReference>
<dbReference type="SUPFAM" id="SSF52317">
    <property type="entry name" value="Class I glutamine amidotransferase-like"/>
    <property type="match status" value="1"/>
</dbReference>